<feature type="domain" description="CHAT" evidence="2">
    <location>
        <begin position="933"/>
        <end position="1168"/>
    </location>
</feature>
<dbReference type="RefSeq" id="XP_004356944.1">
    <property type="nucleotide sequence ID" value="XM_004356890.1"/>
</dbReference>
<dbReference type="GeneID" id="14870222"/>
<dbReference type="PANTHER" id="PTHR10098">
    <property type="entry name" value="RAPSYN-RELATED"/>
    <property type="match status" value="1"/>
</dbReference>
<organism evidence="3 4">
    <name type="scientific">Cavenderia fasciculata</name>
    <name type="common">Slime mold</name>
    <name type="synonym">Dictyostelium fasciculatum</name>
    <dbReference type="NCBI Taxonomy" id="261658"/>
    <lineage>
        <taxon>Eukaryota</taxon>
        <taxon>Amoebozoa</taxon>
        <taxon>Evosea</taxon>
        <taxon>Eumycetozoa</taxon>
        <taxon>Dictyostelia</taxon>
        <taxon>Acytosteliales</taxon>
        <taxon>Cavenderiaceae</taxon>
        <taxon>Cavenderia</taxon>
    </lineage>
</organism>
<dbReference type="EMBL" id="GL883020">
    <property type="protein sequence ID" value="EGG18051.1"/>
    <property type="molecule type" value="Genomic_DNA"/>
</dbReference>
<keyword evidence="4" id="KW-1185">Reference proteome</keyword>
<dbReference type="Proteomes" id="UP000007797">
    <property type="component" value="Unassembled WGS sequence"/>
</dbReference>
<reference evidence="4" key="1">
    <citation type="journal article" date="2011" name="Genome Res.">
        <title>Phylogeny-wide analysis of social amoeba genomes highlights ancient origins for complex intercellular communication.</title>
        <authorList>
            <person name="Heidel A.J."/>
            <person name="Lawal H.M."/>
            <person name="Felder M."/>
            <person name="Schilde C."/>
            <person name="Helps N.R."/>
            <person name="Tunggal B."/>
            <person name="Rivero F."/>
            <person name="John U."/>
            <person name="Schleicher M."/>
            <person name="Eichinger L."/>
            <person name="Platzer M."/>
            <person name="Noegel A.A."/>
            <person name="Schaap P."/>
            <person name="Gloeckner G."/>
        </authorList>
    </citation>
    <scope>NUCLEOTIDE SEQUENCE [LARGE SCALE GENOMIC DNA]</scope>
    <source>
        <strain evidence="4">SH3</strain>
    </source>
</reference>
<feature type="compositionally biased region" description="Low complexity" evidence="1">
    <location>
        <begin position="863"/>
        <end position="873"/>
    </location>
</feature>
<proteinExistence type="predicted"/>
<evidence type="ECO:0000256" key="1">
    <source>
        <dbReference type="SAM" id="MobiDB-lite"/>
    </source>
</evidence>
<dbReference type="InterPro" id="IPR024983">
    <property type="entry name" value="CHAT_dom"/>
</dbReference>
<protein>
    <recommendedName>
        <fullName evidence="2">CHAT domain-containing protein</fullName>
    </recommendedName>
</protein>
<evidence type="ECO:0000313" key="4">
    <source>
        <dbReference type="Proteomes" id="UP000007797"/>
    </source>
</evidence>
<evidence type="ECO:0000259" key="2">
    <source>
        <dbReference type="Pfam" id="PF12770"/>
    </source>
</evidence>
<feature type="region of interest" description="Disordered" evidence="1">
    <location>
        <begin position="846"/>
        <end position="903"/>
    </location>
</feature>
<evidence type="ECO:0000313" key="3">
    <source>
        <dbReference type="EMBL" id="EGG18051.1"/>
    </source>
</evidence>
<sequence length="1701" mass="196403">MTEELQQEDYSKVLTAVTEAITKMINNNFFTLVYPLAVEGCLKMYRLTPPLTEWFVSTNIKIAADYMLSLLSFANQMWVATQNGANSYSEIFELFTYFQSFCQTYPDVLVYNPIKVHSILYICAMNLGHPDVGQEYGQLVYQDILSQNDWFTKALESGQWYRWFTVGGGGSNELVNIVENIKSLLQLIVVEWDVLKANLLLNDKEEIDQLTYSVSKKIKIIFILLDLERQQQQKDILEIEERNSLFKMDLVVEQSLGKDEIYNFDYSSILSDSTGDYDSAVLYIRSCLNITTRQFDTFQSQNYFQRFLQLVDKLESNTEKVAQLVQASRILCIFTGTIDLALQGLTMAYNIALQPPHNVSPDNQLVEILPELMETISIKIKNQIDTSMTQADLLCLQSQIDQYHKEMIHVLEYSQHPKRHFYHFRVSVLVQDFESSINLALDLLQEIDRNESSLTRDEIQSFVGLIPSYSPMTLDERMERLYGFLKRLGPVYSIMPSWHYANAEATYYFNTHQYEKAKVCAQKLIDNRDSQQQDELIRSYTILHGIHMFHGEIEEANKMTTEIIKIEKSKEQTTVPPMAPHYSYRDPLVFDFLDPSTVEKCWKRLESNLNDTVADRVYTRTVLLGIIAATHPPEEVEKFILTDFPYSTPEEIKQFKENKLYSLALIRVSISLIERGQYEQATKFLIESRKNILSHVVGDSINDKQGKKLMSITDTIPSFFSELEYCQLQLDRKIEALLSFDERRSMTLCRTLANRFNLNTKDSNKNNNNNNNKLLLSIDEMKKLSSTTNSTFIVYVADHCYVIDHKGVNIKQLQIKVKIISNFTRAFVKISENGLSSFKERSIIHLPMNNSRDNSREKKKSKSPSSGSGSLSSAFANLLKPTRQQAEEDESDEENESGDENEYENEIQEYYRFRSDQSPSLSHLTKKEELVEKLKQWYSELIEPIEEYLPSSSNDRTLVFVPNENLSNAPFSALIDKNGQYLVERFPISTTPSLSLLNTLSHLQHSNNNNNNNNNNNVLLVGNPIGSGLDFTEVEVNKCQQLFQQSEYTCYTLLHENANLTMVRSILENTRLQHIHFACHGGFNGKSNFSSFKGSLELCRRKNGKPAKLFSEDIIQLVNGIQSHTVFLSCCHSGKGNNKQQGLIGLVWSFHCAGALSVVASHWELPDTPLTMTPTNDSQTLIGVLDKLEFISNNIFSLPPGHQGVEVKECFSIYRAAPLLFTEWFKVVGMDRTTDYMRLLLNCAYKIWVASIHKGDNGYAEIFELFTYFESFCLTYPKLVDGDQNEWVHPIHIKSIISLCAMELGHYDIALAYGKLIYQDMLSQNDWYTKSLESGQWYRWFEIGNGGLDDLAKRITYIGSLYNLLLVEWEVFDTSLKTKDYEEITQLAYSISKKIKMISILLDTVRQQLQQQQQKQLVILGKEQRVFQMNFVVEQLPLRDNYILNKILMNICMLSAIGLNSMGSNTLQSQNYFQRFLLMVDKLESMYAKIERLVEASYVLCMHTGTIDLALKGLGTAYNIITQDYQQNHMPNQLIEILIYLIRNTKLKIWHQIGTISQVNVSFLESQIEQYHKELTYVLDFSHHPKRHFYQFHASVSEDLKTSIDLALQIFHEIERNESPLTREEIQMFMCLIPNSFQVEPDERIERLYGYLKQLGPVYIGGYHWNYANAEATYYFSTHQYEKARECSQKMIDCFIPQTSS</sequence>
<dbReference type="PANTHER" id="PTHR10098:SF108">
    <property type="entry name" value="TETRATRICOPEPTIDE REPEAT PROTEIN 28"/>
    <property type="match status" value="1"/>
</dbReference>
<feature type="compositionally biased region" description="Acidic residues" evidence="1">
    <location>
        <begin position="887"/>
        <end position="903"/>
    </location>
</feature>
<dbReference type="Pfam" id="PF12770">
    <property type="entry name" value="CHAT"/>
    <property type="match status" value="1"/>
</dbReference>
<dbReference type="KEGG" id="dfa:DFA_06718"/>
<gene>
    <name evidence="3" type="ORF">DFA_06718</name>
</gene>
<name>F4Q231_CACFS</name>
<dbReference type="STRING" id="1054147.F4Q231"/>
<accession>F4Q231</accession>